<dbReference type="EMBL" id="LT604072">
    <property type="protein sequence ID" value="SCB04744.1"/>
    <property type="molecule type" value="Genomic_DNA"/>
</dbReference>
<dbReference type="Pfam" id="PF11072">
    <property type="entry name" value="DUF2859"/>
    <property type="match status" value="1"/>
</dbReference>
<proteinExistence type="predicted"/>
<dbReference type="PATRIC" id="fig|1261556.5.peg.2083"/>
<dbReference type="NCBIfam" id="TIGR03765">
    <property type="entry name" value="ICE_PFL_4695"/>
    <property type="match status" value="1"/>
</dbReference>
<evidence type="ECO:0000313" key="3">
    <source>
        <dbReference type="Proteomes" id="UP000093071"/>
    </source>
</evidence>
<gene>
    <name evidence="2" type="ORF">BN444_00240</name>
</gene>
<sequence>MTKFHLALRGLLMLLVAMPLASYAGESMIVVEDRGGASALPYYEALNLQPRPDGAARSPIPTPQVPATPADEASMLPVRSAKLTPGTVARRVIEAPGLRPFAVVGDDKVSHDWLRRHAASLHERSAVGLVVNVETVQALARLRALAPGVPMAPVAGDDLAERLGLRHYPALITATSIEQ</sequence>
<feature type="chain" id="PRO_5008682143" evidence="1">
    <location>
        <begin position="25"/>
        <end position="179"/>
    </location>
</feature>
<dbReference type="AlphaFoldDB" id="A0A1C3TNA3"/>
<organism evidence="2 3">
    <name type="scientific">Xanthomonas translucens pv. translucens DSM 18974</name>
    <dbReference type="NCBI Taxonomy" id="1261556"/>
    <lineage>
        <taxon>Bacteria</taxon>
        <taxon>Pseudomonadati</taxon>
        <taxon>Pseudomonadota</taxon>
        <taxon>Gammaproteobacteria</taxon>
        <taxon>Lysobacterales</taxon>
        <taxon>Lysobacteraceae</taxon>
        <taxon>Xanthomonas</taxon>
        <taxon>Xanthomonas translucens group</taxon>
    </lineage>
</organism>
<dbReference type="InterPro" id="IPR021300">
    <property type="entry name" value="Integr_conj_element_PFL4695"/>
</dbReference>
<evidence type="ECO:0000256" key="1">
    <source>
        <dbReference type="SAM" id="SignalP"/>
    </source>
</evidence>
<dbReference type="RefSeq" id="WP_003474276.1">
    <property type="nucleotide sequence ID" value="NZ_LT604072.1"/>
</dbReference>
<keyword evidence="1" id="KW-0732">Signal</keyword>
<reference evidence="3" key="1">
    <citation type="submission" date="2016-07" db="EMBL/GenBank/DDBJ databases">
        <authorList>
            <person name="Jaenicke Sebastian"/>
        </authorList>
    </citation>
    <scope>NUCLEOTIDE SEQUENCE [LARGE SCALE GENOMIC DNA]</scope>
</reference>
<protein>
    <submittedName>
        <fullName evidence="2">Secreted protein</fullName>
    </submittedName>
</protein>
<evidence type="ECO:0000313" key="2">
    <source>
        <dbReference type="EMBL" id="SCB04744.1"/>
    </source>
</evidence>
<feature type="signal peptide" evidence="1">
    <location>
        <begin position="1"/>
        <end position="24"/>
    </location>
</feature>
<dbReference type="Proteomes" id="UP000093071">
    <property type="component" value="Chromosome I"/>
</dbReference>
<accession>A0A1C3TNA3</accession>
<name>A0A1C3TNA3_XANCT</name>